<keyword evidence="3" id="KW-1185">Reference proteome</keyword>
<name>A0A1J7BU38_9ACTN</name>
<dbReference type="Proteomes" id="UP000243342">
    <property type="component" value="Unassembled WGS sequence"/>
</dbReference>
<evidence type="ECO:0000256" key="1">
    <source>
        <dbReference type="SAM" id="MobiDB-lite"/>
    </source>
</evidence>
<evidence type="ECO:0000313" key="3">
    <source>
        <dbReference type="Proteomes" id="UP000243342"/>
    </source>
</evidence>
<accession>A0A1J7BU38</accession>
<feature type="region of interest" description="Disordered" evidence="1">
    <location>
        <begin position="127"/>
        <end position="164"/>
    </location>
</feature>
<protein>
    <submittedName>
        <fullName evidence="2">Uncharacterized protein</fullName>
    </submittedName>
</protein>
<evidence type="ECO:0000313" key="2">
    <source>
        <dbReference type="EMBL" id="OIV36961.1"/>
    </source>
</evidence>
<dbReference type="RefSeq" id="WP_071657035.1">
    <property type="nucleotide sequence ID" value="NZ_MLCF01000067.1"/>
</dbReference>
<dbReference type="AlphaFoldDB" id="A0A1J7BU38"/>
<proteinExistence type="predicted"/>
<organism evidence="2 3">
    <name type="scientific">Mangrovactinospora gilvigrisea</name>
    <dbReference type="NCBI Taxonomy" id="1428644"/>
    <lineage>
        <taxon>Bacteria</taxon>
        <taxon>Bacillati</taxon>
        <taxon>Actinomycetota</taxon>
        <taxon>Actinomycetes</taxon>
        <taxon>Kitasatosporales</taxon>
        <taxon>Streptomycetaceae</taxon>
        <taxon>Mangrovactinospora</taxon>
    </lineage>
</organism>
<gene>
    <name evidence="2" type="ORF">BIV57_13285</name>
</gene>
<dbReference type="EMBL" id="MLCF01000067">
    <property type="protein sequence ID" value="OIV36961.1"/>
    <property type="molecule type" value="Genomic_DNA"/>
</dbReference>
<dbReference type="STRING" id="1428644.BIV57_13285"/>
<comment type="caution">
    <text evidence="2">The sequence shown here is derived from an EMBL/GenBank/DDBJ whole genome shotgun (WGS) entry which is preliminary data.</text>
</comment>
<reference evidence="2 3" key="1">
    <citation type="submission" date="2016-10" db="EMBL/GenBank/DDBJ databases">
        <title>Genome sequence of Streptomyces gilvigriseus MUSC 26.</title>
        <authorList>
            <person name="Lee L.-H."/>
            <person name="Ser H.-L."/>
        </authorList>
    </citation>
    <scope>NUCLEOTIDE SEQUENCE [LARGE SCALE GENOMIC DNA]</scope>
    <source>
        <strain evidence="2 3">MUSC 26</strain>
    </source>
</reference>
<sequence length="164" mass="17048">MFTPNATERMAARGVSALPWLRPTAIDPKTQWRAEALGNPPNWQLAIAHPLSTTPFVLDHEAVLDGLEAIALRDPATSPWGPELTCIIQECVVGRCTLEELPAAAAAAIVLAALYGPEGAFLAHAESVQGSAAEQDEDAPDIAPPSAGPDACHLGASSQGVAVR</sequence>